<protein>
    <recommendedName>
        <fullName evidence="2">Fungal-type protein kinase domain-containing protein</fullName>
    </recommendedName>
</protein>
<dbReference type="PROSITE" id="PS00109">
    <property type="entry name" value="PROTEIN_KINASE_TYR"/>
    <property type="match status" value="1"/>
</dbReference>
<feature type="compositionally biased region" description="Polar residues" evidence="1">
    <location>
        <begin position="706"/>
        <end position="738"/>
    </location>
</feature>
<dbReference type="Proteomes" id="UP001385951">
    <property type="component" value="Unassembled WGS sequence"/>
</dbReference>
<feature type="compositionally biased region" description="Pro residues" evidence="1">
    <location>
        <begin position="690"/>
        <end position="700"/>
    </location>
</feature>
<dbReference type="Gene3D" id="1.10.510.10">
    <property type="entry name" value="Transferase(Phosphotransferase) domain 1"/>
    <property type="match status" value="1"/>
</dbReference>
<sequence length="764" mass="87134">MDGQHKNSLSCSRGMNLWISAIRAAPLQTSVENKGLSSGHRGQVITYAWHQFSRQFRNFLFVACIFGPYCRIMRWDRAGCIISERFNYQEDSQLLADFFWRYAHSTDEQRGHDPSVSWATDEEDALLMEAIEAYKKRVAPRKVDYLDSTVKRPCQAYKLIVHDCHMDKATKERIIGETQLIVKCPFSETQSPCGRATKGFAAYHLGEHRLVFLKDCWRTDDERTTSEAKLYELLRDAGVDNLPINIAMGDVLTDDECQKTLTTKFGASTPPLRQLTHHRLVQELAFPLSCALSSEEMIHAIYDTIECIGQAYCKANILHRDISALNIMIRDLDPSLPINANGSRRSVGILNDWDHGVCINPRLYKPHTSRTVCLLFSLPRPIFKRHFFQGTWFFMSIKLLQHPGLDHEIQDDIESCFWVLLYIAFHHYKQKNEKVNFTLNFFSENESRFNEDDGRYHHIGGVGKTSLLINGNLQRTIRWVSNPLTTVIHKFADTLRDYNMKRPVHTSNLKVQLEDTAYAKIHKFFGNTNNILKFLKEALDRADWPILDRLDDQLKPQTESISERQHRDRQLKSTVQASHDSISNLTTQAGPSDPSPSQSGQIPLPPAGFVQHYGWRAPSPDIFQSPMTSRKRKKVHASISKKSVRGRAKSPSRTRSSSRPYDLLERWKKQEKKRVKQVETEGIQKLINPNPSPSPSPPPQSAGSSRTSTYCTNHSSSASQNGLTRHTSQSSTINTDSSNEGRRSKKVRKQKSATYTGKGKARAT</sequence>
<evidence type="ECO:0000256" key="1">
    <source>
        <dbReference type="SAM" id="MobiDB-lite"/>
    </source>
</evidence>
<dbReference type="Pfam" id="PF17667">
    <property type="entry name" value="Pkinase_fungal"/>
    <property type="match status" value="1"/>
</dbReference>
<proteinExistence type="predicted"/>
<feature type="compositionally biased region" description="Basic residues" evidence="1">
    <location>
        <begin position="642"/>
        <end position="652"/>
    </location>
</feature>
<evidence type="ECO:0000313" key="3">
    <source>
        <dbReference type="EMBL" id="KAK7687988.1"/>
    </source>
</evidence>
<dbReference type="InterPro" id="IPR008266">
    <property type="entry name" value="Tyr_kinase_AS"/>
</dbReference>
<feature type="domain" description="Fungal-type protein kinase" evidence="2">
    <location>
        <begin position="37"/>
        <end position="423"/>
    </location>
</feature>
<reference evidence="3 4" key="1">
    <citation type="submission" date="2022-09" db="EMBL/GenBank/DDBJ databases">
        <authorList>
            <person name="Palmer J.M."/>
        </authorList>
    </citation>
    <scope>NUCLEOTIDE SEQUENCE [LARGE SCALE GENOMIC DNA]</scope>
    <source>
        <strain evidence="3 4">DSM 7382</strain>
    </source>
</reference>
<comment type="caution">
    <text evidence="3">The sequence shown here is derived from an EMBL/GenBank/DDBJ whole genome shotgun (WGS) entry which is preliminary data.</text>
</comment>
<dbReference type="EMBL" id="JASBNA010000011">
    <property type="protein sequence ID" value="KAK7687988.1"/>
    <property type="molecule type" value="Genomic_DNA"/>
</dbReference>
<feature type="compositionally biased region" description="Basic and acidic residues" evidence="1">
    <location>
        <begin position="561"/>
        <end position="571"/>
    </location>
</feature>
<dbReference type="SUPFAM" id="SSF56112">
    <property type="entry name" value="Protein kinase-like (PK-like)"/>
    <property type="match status" value="1"/>
</dbReference>
<keyword evidence="4" id="KW-1185">Reference proteome</keyword>
<feature type="compositionally biased region" description="Polar residues" evidence="1">
    <location>
        <begin position="572"/>
        <end position="589"/>
    </location>
</feature>
<dbReference type="InterPro" id="IPR040976">
    <property type="entry name" value="Pkinase_fungal"/>
</dbReference>
<dbReference type="InterPro" id="IPR011009">
    <property type="entry name" value="Kinase-like_dom_sf"/>
</dbReference>
<name>A0AAW0G3S6_9APHY</name>
<accession>A0AAW0G3S6</accession>
<gene>
    <name evidence="3" type="ORF">QCA50_008358</name>
</gene>
<dbReference type="PANTHER" id="PTHR38248">
    <property type="entry name" value="FUNK1 6"/>
    <property type="match status" value="1"/>
</dbReference>
<organism evidence="3 4">
    <name type="scientific">Cerrena zonata</name>
    <dbReference type="NCBI Taxonomy" id="2478898"/>
    <lineage>
        <taxon>Eukaryota</taxon>
        <taxon>Fungi</taxon>
        <taxon>Dikarya</taxon>
        <taxon>Basidiomycota</taxon>
        <taxon>Agaricomycotina</taxon>
        <taxon>Agaricomycetes</taxon>
        <taxon>Polyporales</taxon>
        <taxon>Cerrenaceae</taxon>
        <taxon>Cerrena</taxon>
    </lineage>
</organism>
<feature type="compositionally biased region" description="Low complexity" evidence="1">
    <location>
        <begin position="590"/>
        <end position="602"/>
    </location>
</feature>
<dbReference type="PANTHER" id="PTHR38248:SF2">
    <property type="entry name" value="FUNK1 11"/>
    <property type="match status" value="1"/>
</dbReference>
<feature type="region of interest" description="Disordered" evidence="1">
    <location>
        <begin position="558"/>
        <end position="764"/>
    </location>
</feature>
<dbReference type="AlphaFoldDB" id="A0AAW0G3S6"/>
<evidence type="ECO:0000313" key="4">
    <source>
        <dbReference type="Proteomes" id="UP001385951"/>
    </source>
</evidence>
<evidence type="ECO:0000259" key="2">
    <source>
        <dbReference type="Pfam" id="PF17667"/>
    </source>
</evidence>
<dbReference type="GO" id="GO:0004672">
    <property type="term" value="F:protein kinase activity"/>
    <property type="evidence" value="ECO:0007669"/>
    <property type="project" value="InterPro"/>
</dbReference>